<evidence type="ECO:0000313" key="2">
    <source>
        <dbReference type="Proteomes" id="UP000821837"/>
    </source>
</evidence>
<comment type="caution">
    <text evidence="1">The sequence shown here is derived from an EMBL/GenBank/DDBJ whole genome shotgun (WGS) entry which is preliminary data.</text>
</comment>
<dbReference type="AlphaFoldDB" id="A0A9D4PY08"/>
<evidence type="ECO:0000313" key="1">
    <source>
        <dbReference type="EMBL" id="KAH7956463.1"/>
    </source>
</evidence>
<reference evidence="1" key="1">
    <citation type="journal article" date="2020" name="Cell">
        <title>Large-Scale Comparative Analyses of Tick Genomes Elucidate Their Genetic Diversity and Vector Capacities.</title>
        <authorList>
            <consortium name="Tick Genome and Microbiome Consortium (TIGMIC)"/>
            <person name="Jia N."/>
            <person name="Wang J."/>
            <person name="Shi W."/>
            <person name="Du L."/>
            <person name="Sun Y."/>
            <person name="Zhan W."/>
            <person name="Jiang J.F."/>
            <person name="Wang Q."/>
            <person name="Zhang B."/>
            <person name="Ji P."/>
            <person name="Bell-Sakyi L."/>
            <person name="Cui X.M."/>
            <person name="Yuan T.T."/>
            <person name="Jiang B.G."/>
            <person name="Yang W.F."/>
            <person name="Lam T.T."/>
            <person name="Chang Q.C."/>
            <person name="Ding S.J."/>
            <person name="Wang X.J."/>
            <person name="Zhu J.G."/>
            <person name="Ruan X.D."/>
            <person name="Zhao L."/>
            <person name="Wei J.T."/>
            <person name="Ye R.Z."/>
            <person name="Que T.C."/>
            <person name="Du C.H."/>
            <person name="Zhou Y.H."/>
            <person name="Cheng J.X."/>
            <person name="Dai P.F."/>
            <person name="Guo W.B."/>
            <person name="Han X.H."/>
            <person name="Huang E.J."/>
            <person name="Li L.F."/>
            <person name="Wei W."/>
            <person name="Gao Y.C."/>
            <person name="Liu J.Z."/>
            <person name="Shao H.Z."/>
            <person name="Wang X."/>
            <person name="Wang C.C."/>
            <person name="Yang T.C."/>
            <person name="Huo Q.B."/>
            <person name="Li W."/>
            <person name="Chen H.Y."/>
            <person name="Chen S.E."/>
            <person name="Zhou L.G."/>
            <person name="Ni X.B."/>
            <person name="Tian J.H."/>
            <person name="Sheng Y."/>
            <person name="Liu T."/>
            <person name="Pan Y.S."/>
            <person name="Xia L.Y."/>
            <person name="Li J."/>
            <person name="Zhao F."/>
            <person name="Cao W.C."/>
        </authorList>
    </citation>
    <scope>NUCLEOTIDE SEQUENCE</scope>
    <source>
        <strain evidence="1">Rsan-2018</strain>
    </source>
</reference>
<reference evidence="1" key="2">
    <citation type="submission" date="2021-09" db="EMBL/GenBank/DDBJ databases">
        <authorList>
            <person name="Jia N."/>
            <person name="Wang J."/>
            <person name="Shi W."/>
            <person name="Du L."/>
            <person name="Sun Y."/>
            <person name="Zhan W."/>
            <person name="Jiang J."/>
            <person name="Wang Q."/>
            <person name="Zhang B."/>
            <person name="Ji P."/>
            <person name="Sakyi L.B."/>
            <person name="Cui X."/>
            <person name="Yuan T."/>
            <person name="Jiang B."/>
            <person name="Yang W."/>
            <person name="Lam T.T.-Y."/>
            <person name="Chang Q."/>
            <person name="Ding S."/>
            <person name="Wang X."/>
            <person name="Zhu J."/>
            <person name="Ruan X."/>
            <person name="Zhao L."/>
            <person name="Wei J."/>
            <person name="Que T."/>
            <person name="Du C."/>
            <person name="Cheng J."/>
            <person name="Dai P."/>
            <person name="Han X."/>
            <person name="Huang E."/>
            <person name="Gao Y."/>
            <person name="Liu J."/>
            <person name="Shao H."/>
            <person name="Ye R."/>
            <person name="Li L."/>
            <person name="Wei W."/>
            <person name="Wang X."/>
            <person name="Wang C."/>
            <person name="Huo Q."/>
            <person name="Li W."/>
            <person name="Guo W."/>
            <person name="Chen H."/>
            <person name="Chen S."/>
            <person name="Zhou L."/>
            <person name="Zhou L."/>
            <person name="Ni X."/>
            <person name="Tian J."/>
            <person name="Zhou Y."/>
            <person name="Sheng Y."/>
            <person name="Liu T."/>
            <person name="Pan Y."/>
            <person name="Xia L."/>
            <person name="Li J."/>
            <person name="Zhao F."/>
            <person name="Cao W."/>
        </authorList>
    </citation>
    <scope>NUCLEOTIDE SEQUENCE</scope>
    <source>
        <strain evidence="1">Rsan-2018</strain>
        <tissue evidence="1">Larvae</tissue>
    </source>
</reference>
<name>A0A9D4PY08_RHISA</name>
<proteinExistence type="predicted"/>
<organism evidence="1 2">
    <name type="scientific">Rhipicephalus sanguineus</name>
    <name type="common">Brown dog tick</name>
    <name type="synonym">Ixodes sanguineus</name>
    <dbReference type="NCBI Taxonomy" id="34632"/>
    <lineage>
        <taxon>Eukaryota</taxon>
        <taxon>Metazoa</taxon>
        <taxon>Ecdysozoa</taxon>
        <taxon>Arthropoda</taxon>
        <taxon>Chelicerata</taxon>
        <taxon>Arachnida</taxon>
        <taxon>Acari</taxon>
        <taxon>Parasitiformes</taxon>
        <taxon>Ixodida</taxon>
        <taxon>Ixodoidea</taxon>
        <taxon>Ixodidae</taxon>
        <taxon>Rhipicephalinae</taxon>
        <taxon>Rhipicephalus</taxon>
        <taxon>Rhipicephalus</taxon>
    </lineage>
</organism>
<sequence>MEALPPPERLVLSEAPAENWTKFRQRMELYFKATTTTPEQTKAQKAAIFIHVSEQTEESDDEFQVLVVSVNDVSRNSEWVIATKLANHDTKLKLSKTATTRPSATVLTGYEGGVIKHFGVVTLPLRIGEIEEPTDFFVVKKGKQALLGLDTCERLGLISRAQCLQV</sequence>
<accession>A0A9D4PY08</accession>
<dbReference type="VEuPathDB" id="VectorBase:RSAN_037125"/>
<protein>
    <submittedName>
        <fullName evidence="1">Uncharacterized protein</fullName>
    </submittedName>
</protein>
<dbReference type="EMBL" id="JABSTV010001250">
    <property type="protein sequence ID" value="KAH7956463.1"/>
    <property type="molecule type" value="Genomic_DNA"/>
</dbReference>
<keyword evidence="2" id="KW-1185">Reference proteome</keyword>
<dbReference type="Proteomes" id="UP000821837">
    <property type="component" value="Unassembled WGS sequence"/>
</dbReference>
<gene>
    <name evidence="1" type="ORF">HPB52_009977</name>
</gene>